<dbReference type="PANTHER" id="PTHR47786:SF2">
    <property type="entry name" value="GLYCOSYL HYDROLASE FAMILY 13 CATALYTIC DOMAIN-CONTAINING PROTEIN"/>
    <property type="match status" value="1"/>
</dbReference>
<dbReference type="CDD" id="cd11313">
    <property type="entry name" value="AmyAc_arch_bac_AmyA"/>
    <property type="match status" value="1"/>
</dbReference>
<keyword evidence="4" id="KW-1185">Reference proteome</keyword>
<keyword evidence="1" id="KW-0732">Signal</keyword>
<dbReference type="Pfam" id="PF00128">
    <property type="entry name" value="Alpha-amylase"/>
    <property type="match status" value="1"/>
</dbReference>
<name>A0A6I2L6V7_9BURK</name>
<dbReference type="Gene3D" id="3.20.20.80">
    <property type="entry name" value="Glycosidases"/>
    <property type="match status" value="1"/>
</dbReference>
<dbReference type="AlphaFoldDB" id="A0A6I2L6V7"/>
<dbReference type="InterPro" id="IPR013780">
    <property type="entry name" value="Glyco_hydro_b"/>
</dbReference>
<dbReference type="RefSeq" id="WP_154382795.1">
    <property type="nucleotide sequence ID" value="NZ_WKJK01000020.1"/>
</dbReference>
<reference evidence="3 4" key="1">
    <citation type="submission" date="2019-11" db="EMBL/GenBank/DDBJ databases">
        <title>Novel species isolated from a subtropical stream in China.</title>
        <authorList>
            <person name="Lu H."/>
        </authorList>
    </citation>
    <scope>NUCLEOTIDE SEQUENCE [LARGE SCALE GENOMIC DNA]</scope>
    <source>
        <strain evidence="3 4">FT80W</strain>
    </source>
</reference>
<accession>A0A6I2L6V7</accession>
<gene>
    <name evidence="3" type="ORF">GJ699_28420</name>
</gene>
<comment type="caution">
    <text evidence="3">The sequence shown here is derived from an EMBL/GenBank/DDBJ whole genome shotgun (WGS) entry which is preliminary data.</text>
</comment>
<proteinExistence type="predicted"/>
<organism evidence="3 4">
    <name type="scientific">Duganella guangzhouensis</name>
    <dbReference type="NCBI Taxonomy" id="2666084"/>
    <lineage>
        <taxon>Bacteria</taxon>
        <taxon>Pseudomonadati</taxon>
        <taxon>Pseudomonadota</taxon>
        <taxon>Betaproteobacteria</taxon>
        <taxon>Burkholderiales</taxon>
        <taxon>Oxalobacteraceae</taxon>
        <taxon>Telluria group</taxon>
        <taxon>Duganella</taxon>
    </lineage>
</organism>
<evidence type="ECO:0000313" key="3">
    <source>
        <dbReference type="EMBL" id="MRW93921.1"/>
    </source>
</evidence>
<dbReference type="Proteomes" id="UP000433309">
    <property type="component" value="Unassembled WGS sequence"/>
</dbReference>
<dbReference type="EMBL" id="WKJK01000020">
    <property type="protein sequence ID" value="MRW93921.1"/>
    <property type="molecule type" value="Genomic_DNA"/>
</dbReference>
<dbReference type="SUPFAM" id="SSF51011">
    <property type="entry name" value="Glycosyl hydrolase domain"/>
    <property type="match status" value="1"/>
</dbReference>
<dbReference type="SMART" id="SM00642">
    <property type="entry name" value="Aamy"/>
    <property type="match status" value="1"/>
</dbReference>
<dbReference type="Gene3D" id="2.60.40.1180">
    <property type="entry name" value="Golgi alpha-mannosidase II"/>
    <property type="match status" value="1"/>
</dbReference>
<dbReference type="PANTHER" id="PTHR47786">
    <property type="entry name" value="ALPHA-1,4-GLUCAN:MALTOSE-1-PHOSPHATE MALTOSYLTRANSFERASE"/>
    <property type="match status" value="1"/>
</dbReference>
<dbReference type="SUPFAM" id="SSF51445">
    <property type="entry name" value="(Trans)glycosidases"/>
    <property type="match status" value="1"/>
</dbReference>
<evidence type="ECO:0000259" key="2">
    <source>
        <dbReference type="SMART" id="SM00642"/>
    </source>
</evidence>
<sequence length="431" mass="48469">MKKLAASLILATLFTTAAHAEPKHPAWTRSSNVYEVNLRQFSQEGTLNAVTAQLPRLKAMGVDIVWLMPIHPIGKKNHKGTLGSYYAVQDYTAVNPDYGTLDDLRKLVKQAHALGMHVILDWVGNHTAWDNPWLEQHPDWFKKNDKGEIYSVTFKNEAGEMEEWTDVVGLDYSNKALWKGMTDAMAYWVKEAGIDGFRCDAAGLVPTEFWDQARAQLDKIKPVFMLAEWNTPELHEKAFDASYDWPLNALMIKIAKGQANANDLRALLNNPPKAFPRDAYRMQFTNNHDINSWQGADAELYGPAWGAMTVLSYTLPGIPLAYNGQESGLAKKLEFFEKDAIDWKNYPLEGFYTGLNALKKQNPALWNGTAGGALQLLDVGNEQVFAFKRQQGANHVRVIVNLSGQPQKYKLAGDPGPTVIKPWRWRIIVPD</sequence>
<dbReference type="GO" id="GO:0005975">
    <property type="term" value="P:carbohydrate metabolic process"/>
    <property type="evidence" value="ECO:0007669"/>
    <property type="project" value="InterPro"/>
</dbReference>
<protein>
    <submittedName>
        <fullName evidence="3">Alpha-amylase</fullName>
    </submittedName>
</protein>
<feature type="chain" id="PRO_5026299328" evidence="1">
    <location>
        <begin position="21"/>
        <end position="431"/>
    </location>
</feature>
<dbReference type="InterPro" id="IPR017853">
    <property type="entry name" value="GH"/>
</dbReference>
<feature type="signal peptide" evidence="1">
    <location>
        <begin position="1"/>
        <end position="20"/>
    </location>
</feature>
<feature type="domain" description="Glycosyl hydrolase family 13 catalytic" evidence="2">
    <location>
        <begin position="35"/>
        <end position="359"/>
    </location>
</feature>
<evidence type="ECO:0000313" key="4">
    <source>
        <dbReference type="Proteomes" id="UP000433309"/>
    </source>
</evidence>
<dbReference type="InterPro" id="IPR006047">
    <property type="entry name" value="GH13_cat_dom"/>
</dbReference>
<evidence type="ECO:0000256" key="1">
    <source>
        <dbReference type="SAM" id="SignalP"/>
    </source>
</evidence>